<keyword evidence="1" id="KW-0694">RNA-binding</keyword>
<dbReference type="Proteomes" id="UP000035681">
    <property type="component" value="Unplaced"/>
</dbReference>
<evidence type="ECO:0000313" key="4">
    <source>
        <dbReference type="WBParaSite" id="SSTP_0000237200.1"/>
    </source>
</evidence>
<evidence type="ECO:0000313" key="5">
    <source>
        <dbReference type="WBParaSite" id="TCONS_00009172.p1"/>
    </source>
</evidence>
<dbReference type="GO" id="GO:0003729">
    <property type="term" value="F:mRNA binding"/>
    <property type="evidence" value="ECO:0007669"/>
    <property type="project" value="TreeGrafter"/>
</dbReference>
<reference evidence="4" key="1">
    <citation type="submission" date="2015-08" db="UniProtKB">
        <authorList>
            <consortium name="WormBaseParasite"/>
        </authorList>
    </citation>
    <scope>IDENTIFICATION</scope>
</reference>
<dbReference type="WBParaSite" id="SSTP_0000237200.1">
    <property type="protein sequence ID" value="SSTP_0000237200.1"/>
    <property type="gene ID" value="SSTP_0000237200"/>
</dbReference>
<dbReference type="PANTHER" id="PTHR11208:SF125">
    <property type="entry name" value="KH DOMAIN-CONTAINING RNA-BINDING PROTEIN QKI"/>
    <property type="match status" value="1"/>
</dbReference>
<evidence type="ECO:0000256" key="1">
    <source>
        <dbReference type="ARBA" id="ARBA00022884"/>
    </source>
</evidence>
<dbReference type="InterPro" id="IPR055256">
    <property type="entry name" value="KH_1_KHDC4/BBP-like"/>
</dbReference>
<evidence type="ECO:0000313" key="3">
    <source>
        <dbReference type="Proteomes" id="UP000035681"/>
    </source>
</evidence>
<evidence type="ECO:0000259" key="2">
    <source>
        <dbReference type="Pfam" id="PF22675"/>
    </source>
</evidence>
<dbReference type="GO" id="GO:0048024">
    <property type="term" value="P:regulation of mRNA splicing, via spliceosome"/>
    <property type="evidence" value="ECO:0007669"/>
    <property type="project" value="TreeGrafter"/>
</dbReference>
<proteinExistence type="predicted"/>
<dbReference type="AlphaFoldDB" id="A0A0K0DYQ6"/>
<accession>A0A0K0DYQ6</accession>
<organism evidence="4">
    <name type="scientific">Strongyloides stercoralis</name>
    <name type="common">Threadworm</name>
    <dbReference type="NCBI Taxonomy" id="6248"/>
    <lineage>
        <taxon>Eukaryota</taxon>
        <taxon>Metazoa</taxon>
        <taxon>Ecdysozoa</taxon>
        <taxon>Nematoda</taxon>
        <taxon>Chromadorea</taxon>
        <taxon>Rhabditida</taxon>
        <taxon>Tylenchina</taxon>
        <taxon>Panagrolaimomorpha</taxon>
        <taxon>Strongyloidoidea</taxon>
        <taxon>Strongyloididae</taxon>
        <taxon>Strongyloides</taxon>
    </lineage>
</organism>
<dbReference type="STRING" id="6248.A0A0K0DYQ6"/>
<dbReference type="Pfam" id="PF22675">
    <property type="entry name" value="KH-I_KHDC4-BBP"/>
    <property type="match status" value="1"/>
</dbReference>
<dbReference type="InterPro" id="IPR036612">
    <property type="entry name" value="KH_dom_type_1_sf"/>
</dbReference>
<feature type="domain" description="KHDC4/BBP-like KH-domain type I" evidence="2">
    <location>
        <begin position="235"/>
        <end position="297"/>
    </location>
</feature>
<dbReference type="GO" id="GO:0005634">
    <property type="term" value="C:nucleus"/>
    <property type="evidence" value="ECO:0007669"/>
    <property type="project" value="TreeGrafter"/>
</dbReference>
<dbReference type="PANTHER" id="PTHR11208">
    <property type="entry name" value="RNA-BINDING PROTEIN RELATED"/>
    <property type="match status" value="1"/>
</dbReference>
<dbReference type="WBParaSite" id="TCONS_00009172.p1">
    <property type="protein sequence ID" value="TCONS_00009172.p1"/>
    <property type="gene ID" value="XLOC_007012"/>
</dbReference>
<name>A0A0K0DYQ6_STRER</name>
<keyword evidence="3" id="KW-1185">Reference proteome</keyword>
<dbReference type="SUPFAM" id="SSF54791">
    <property type="entry name" value="Eukaryotic type KH-domain (KH-domain type I)"/>
    <property type="match status" value="1"/>
</dbReference>
<dbReference type="InterPro" id="IPR045071">
    <property type="entry name" value="BBP-like"/>
</dbReference>
<protein>
    <submittedName>
        <fullName evidence="5">K Homology domain-containing protein</fullName>
    </submittedName>
    <submittedName>
        <fullName evidence="4">KH domain-containing protein</fullName>
    </submittedName>
</protein>
<dbReference type="Gene3D" id="3.30.1370.10">
    <property type="entry name" value="K Homology domain, type 1"/>
    <property type="match status" value="1"/>
</dbReference>
<sequence>MKANVLSNFTNLFTEDNTKKYYSKSYVRKNYWPNNYNFDYVKNYYHFGRVCDGQTYWKYNELFTIINNDLIIMSVVKAFNLPLSHQKSMERFYKIICIVTLMEKISTCSSTKLTENSLIDKASEIIKHICLITKDDRNLLKAFDIQLQEIEKITINMGYDMGLTVISTISSKILKSPQDTIINMLKCKDLQKNIEYDPITISDDKSVFVKRNFNCLKIGGTQVQITKKIYLQNTDNVNVLGRLIGPCGRTIQNLENTTRSRLYIRGRGSIRNSFVEEGSLRQKICEHLNEPLHILIIVYGTSEVVCYRKLEYIRRKIVYILSQKPSIIGWNNYLNYF</sequence>